<dbReference type="SMART" id="SM00440">
    <property type="entry name" value="ZnF_C2C2"/>
    <property type="match status" value="1"/>
</dbReference>
<accession>A0A7S8BEW0</accession>
<dbReference type="Gene3D" id="1.10.472.30">
    <property type="entry name" value="Transcription elongation factor S-II, central domain"/>
    <property type="match status" value="1"/>
</dbReference>
<keyword evidence="8" id="KW-1185">Reference proteome</keyword>
<feature type="domain" description="TFIIS-type" evidence="6">
    <location>
        <begin position="157"/>
        <end position="199"/>
    </location>
</feature>
<keyword evidence="7" id="KW-0251">Elongation factor</keyword>
<dbReference type="InterPro" id="IPR036575">
    <property type="entry name" value="TFIIS_cen_dom_sf"/>
</dbReference>
<name>A0A7S8BEW0_9VIRU</name>
<dbReference type="Pfam" id="PF07500">
    <property type="entry name" value="TFIIS_M"/>
    <property type="match status" value="1"/>
</dbReference>
<dbReference type="Proteomes" id="UP001162098">
    <property type="component" value="Segment"/>
</dbReference>
<evidence type="ECO:0000256" key="3">
    <source>
        <dbReference type="ARBA" id="ARBA00022833"/>
    </source>
</evidence>
<keyword evidence="7" id="KW-0648">Protein biosynthesis</keyword>
<dbReference type="InterPro" id="IPR001222">
    <property type="entry name" value="Znf_TFIIS"/>
</dbReference>
<keyword evidence="1" id="KW-0479">Metal-binding</keyword>
<evidence type="ECO:0000256" key="1">
    <source>
        <dbReference type="ARBA" id="ARBA00022723"/>
    </source>
</evidence>
<dbReference type="GO" id="GO:0003676">
    <property type="term" value="F:nucleic acid binding"/>
    <property type="evidence" value="ECO:0007669"/>
    <property type="project" value="InterPro"/>
</dbReference>
<feature type="compositionally biased region" description="Basic residues" evidence="5">
    <location>
        <begin position="1"/>
        <end position="11"/>
    </location>
</feature>
<evidence type="ECO:0000256" key="5">
    <source>
        <dbReference type="SAM" id="MobiDB-lite"/>
    </source>
</evidence>
<dbReference type="Pfam" id="PF01096">
    <property type="entry name" value="Zn_ribbon_TFIIS"/>
    <property type="match status" value="1"/>
</dbReference>
<evidence type="ECO:0000313" key="7">
    <source>
        <dbReference type="EMBL" id="QPB44588.1"/>
    </source>
</evidence>
<dbReference type="GO" id="GO:0006351">
    <property type="term" value="P:DNA-templated transcription"/>
    <property type="evidence" value="ECO:0007669"/>
    <property type="project" value="InterPro"/>
</dbReference>
<proteinExistence type="predicted"/>
<dbReference type="Gene3D" id="2.20.25.10">
    <property type="match status" value="1"/>
</dbReference>
<protein>
    <submittedName>
        <fullName evidence="7">Transcription elongation factor S-II</fullName>
    </submittedName>
</protein>
<dbReference type="SUPFAM" id="SSF57783">
    <property type="entry name" value="Zinc beta-ribbon"/>
    <property type="match status" value="1"/>
</dbReference>
<sequence>MPKPHHTKKSKAPPPPRPIPEDLRRPGAWRWHVGCRQILAIATIQKTLKRRTAASDARLWQLAQAIEDEVYRTQESPGREPVNQRRCKMLRSYCARIRSISYNISRDGCLLGDALVAGTMRPERVATMGHRDMAPEIYAKAPATATADAKSAPRHRGMYRCRKRSCRSWNTYNHQLQTRSADEGATTYITCNDCGERYKV</sequence>
<keyword evidence="3" id="KW-0862">Zinc</keyword>
<organism evidence="7 8">
    <name type="scientific">Medusavirus stheno T3</name>
    <dbReference type="NCBI Taxonomy" id="3069717"/>
    <lineage>
        <taxon>Viruses</taxon>
        <taxon>Varidnaviria</taxon>
        <taxon>Bamfordvirae</taxon>
        <taxon>Nucleocytoviricota</taxon>
        <taxon>Megaviricetes</taxon>
        <taxon>Mamonoviridae</taxon>
        <taxon>Medusavirus</taxon>
        <taxon>Medusavirus sthenus</taxon>
    </lineage>
</organism>
<feature type="region of interest" description="Disordered" evidence="5">
    <location>
        <begin position="1"/>
        <end position="23"/>
    </location>
</feature>
<dbReference type="KEGG" id="vg:80543784"/>
<dbReference type="PROSITE" id="PS51133">
    <property type="entry name" value="ZF_TFIIS_2"/>
    <property type="match status" value="1"/>
</dbReference>
<keyword evidence="2 4" id="KW-0863">Zinc-finger</keyword>
<reference evidence="7 8" key="1">
    <citation type="submission" date="2020-09" db="EMBL/GenBank/DDBJ databases">
        <authorList>
            <person name="Zhang R."/>
            <person name="Garcia K."/>
            <person name="Ogata H."/>
        </authorList>
    </citation>
    <scope>NUCLEOTIDE SEQUENCE [LARGE SCALE GENOMIC DNA]</scope>
    <source>
        <strain evidence="8">stheno</strain>
    </source>
</reference>
<evidence type="ECO:0000256" key="2">
    <source>
        <dbReference type="ARBA" id="ARBA00022771"/>
    </source>
</evidence>
<dbReference type="GO" id="GO:0008270">
    <property type="term" value="F:zinc ion binding"/>
    <property type="evidence" value="ECO:0007669"/>
    <property type="project" value="UniProtKB-KW"/>
</dbReference>
<dbReference type="InterPro" id="IPR003618">
    <property type="entry name" value="TFIIS_cen_dom"/>
</dbReference>
<dbReference type="SUPFAM" id="SSF46942">
    <property type="entry name" value="Elongation factor TFIIS domain 2"/>
    <property type="match status" value="1"/>
</dbReference>
<evidence type="ECO:0000259" key="6">
    <source>
        <dbReference type="PROSITE" id="PS51133"/>
    </source>
</evidence>
<dbReference type="EMBL" id="MW018138">
    <property type="protein sequence ID" value="QPB44588.1"/>
    <property type="molecule type" value="Genomic_DNA"/>
</dbReference>
<evidence type="ECO:0000256" key="4">
    <source>
        <dbReference type="PROSITE-ProRule" id="PRU00472"/>
    </source>
</evidence>
<evidence type="ECO:0000313" key="8">
    <source>
        <dbReference type="Proteomes" id="UP001162098"/>
    </source>
</evidence>